<dbReference type="AlphaFoldDB" id="A0A1U9UPF6"/>
<dbReference type="SUPFAM" id="SSF50998">
    <property type="entry name" value="Quinoprotein alcohol dehydrogenase-like"/>
    <property type="match status" value="1"/>
</dbReference>
<dbReference type="GO" id="GO:0046872">
    <property type="term" value="F:metal ion binding"/>
    <property type="evidence" value="ECO:0007669"/>
    <property type="project" value="UniProtKB-KW"/>
</dbReference>
<dbReference type="KEGG" id="cuh:BJN34_09440"/>
<name>A0A1U9UPF6_CUPNE</name>
<keyword evidence="3" id="KW-1029">Fimbrium biogenesis</keyword>
<feature type="region of interest" description="Disordered" evidence="7">
    <location>
        <begin position="493"/>
        <end position="522"/>
    </location>
</feature>
<dbReference type="Gene3D" id="2.130.10.10">
    <property type="entry name" value="YVTN repeat-like/Quinoprotein amine dehydrogenase"/>
    <property type="match status" value="1"/>
</dbReference>
<proteinExistence type="inferred from homology"/>
<gene>
    <name evidence="9" type="ORF">BJN34_09440</name>
</gene>
<evidence type="ECO:0000259" key="8">
    <source>
        <dbReference type="Pfam" id="PF05567"/>
    </source>
</evidence>
<keyword evidence="5" id="KW-0106">Calcium</keyword>
<keyword evidence="4" id="KW-0479">Metal-binding</keyword>
<comment type="similarity">
    <text evidence="2">Belongs to the PilY1 family.</text>
</comment>
<evidence type="ECO:0000256" key="7">
    <source>
        <dbReference type="SAM" id="MobiDB-lite"/>
    </source>
</evidence>
<dbReference type="OrthoDB" id="7156875at2"/>
<dbReference type="GO" id="GO:0009289">
    <property type="term" value="C:pilus"/>
    <property type="evidence" value="ECO:0007669"/>
    <property type="project" value="UniProtKB-SubCell"/>
</dbReference>
<dbReference type="InterPro" id="IPR015943">
    <property type="entry name" value="WD40/YVTN_repeat-like_dom_sf"/>
</dbReference>
<evidence type="ECO:0000313" key="9">
    <source>
        <dbReference type="EMBL" id="AQV94111.1"/>
    </source>
</evidence>
<accession>A0A1U9UPF6</accession>
<evidence type="ECO:0000256" key="6">
    <source>
        <dbReference type="ARBA" id="ARBA00023263"/>
    </source>
</evidence>
<dbReference type="InterPro" id="IPR011047">
    <property type="entry name" value="Quinoprotein_ADH-like_sf"/>
</dbReference>
<evidence type="ECO:0000256" key="2">
    <source>
        <dbReference type="ARBA" id="ARBA00008387"/>
    </source>
</evidence>
<evidence type="ECO:0000256" key="4">
    <source>
        <dbReference type="ARBA" id="ARBA00022723"/>
    </source>
</evidence>
<organism evidence="9 10">
    <name type="scientific">Cupriavidus necator</name>
    <name type="common">Alcaligenes eutrophus</name>
    <name type="synonym">Ralstonia eutropha</name>
    <dbReference type="NCBI Taxonomy" id="106590"/>
    <lineage>
        <taxon>Bacteria</taxon>
        <taxon>Pseudomonadati</taxon>
        <taxon>Pseudomonadota</taxon>
        <taxon>Betaproteobacteria</taxon>
        <taxon>Burkholderiales</taxon>
        <taxon>Burkholderiaceae</taxon>
        <taxon>Cupriavidus</taxon>
    </lineage>
</organism>
<dbReference type="Pfam" id="PF05567">
    <property type="entry name" value="T4P_PilY1"/>
    <property type="match status" value="1"/>
</dbReference>
<comment type="subcellular location">
    <subcellularLocation>
        <location evidence="1">Fimbrium</location>
    </subcellularLocation>
</comment>
<reference evidence="10" key="1">
    <citation type="submission" date="2017-02" db="EMBL/GenBank/DDBJ databases">
        <title>Complete genome sequence of Cupriavidus necator strain NH9, a 3-chlorobenzoate degrader.</title>
        <authorList>
            <person name="Moriuchi R."/>
            <person name="Dohra H."/>
            <person name="Ogawa N."/>
        </authorList>
    </citation>
    <scope>NUCLEOTIDE SEQUENCE [LARGE SCALE GENOMIC DNA]</scope>
    <source>
        <strain evidence="10">NH9</strain>
    </source>
</reference>
<evidence type="ECO:0000256" key="1">
    <source>
        <dbReference type="ARBA" id="ARBA00004561"/>
    </source>
</evidence>
<dbReference type="EMBL" id="CP017757">
    <property type="protein sequence ID" value="AQV94111.1"/>
    <property type="molecule type" value="Genomic_DNA"/>
</dbReference>
<protein>
    <recommendedName>
        <fullName evidence="8">PilY1 beta-propeller domain-containing protein</fullName>
    </recommendedName>
</protein>
<evidence type="ECO:0000313" key="10">
    <source>
        <dbReference type="Proteomes" id="UP000189627"/>
    </source>
</evidence>
<evidence type="ECO:0000256" key="3">
    <source>
        <dbReference type="ARBA" id="ARBA00022558"/>
    </source>
</evidence>
<dbReference type="InterPro" id="IPR008707">
    <property type="entry name" value="B-propeller_PilY1"/>
</dbReference>
<evidence type="ECO:0000256" key="5">
    <source>
        <dbReference type="ARBA" id="ARBA00022837"/>
    </source>
</evidence>
<dbReference type="RefSeq" id="WP_078196386.1">
    <property type="nucleotide sequence ID" value="NZ_CP017757.2"/>
</dbReference>
<sequence>MSALHIRRLISGFLFCCLLIAPGFGRADDIDIFLGSSGGSAAAPHIMILMDNSNNWVSDQPNGKSKFLALSAVLDSIKTPTNVGLATFSYNSPSGAYIRFAPRDISIDANRTALKNLIAQISADANVNKETGNNKDESAGFYEIWKYFSGLNPRAGTLAQNKYADAAGNAGGYAGSTAYGQGLSSGWAFKADGTYNSTVSDCGKNYIIYIVANNAAGGSMGLRVYEGVDAGPQILPAPSSPDSYADEWARFLYTSVNPQITTYVLDAYYPDDNQDVGYSKSLQSTAKQGGGSYKHVRNQVEITNELLRIFVEIQAINSTFASASLPVNTTNRTQNKNQVFIPMFRPDPDAKPRWMGNLKQYQVISQGSDVAIGDSSSPPQPAENPLTGFVTDCAVSFWTTDSGTYWQSLNQVGKCPTTSFSKFSDAPDGPIVEKGGVAEVIRKGNNPPTTNATPTWALNRTVYTQSGSSLVPVSTSNSGISDSTLVNFIKGQDVDDENANSNTTEPRPSLHGDSIHSRPLPVDYGGSTGVTTYYGANDGMLRAVDAATGRERWAFIAPEFFPRLKRLRDNSPLINYPSMPSGVTPTPTAKDYFFDGSIGVYQPTDNSKVWIYPTMRRGGRVIYALNVTDPASPAYMWKVGCPNLADDSGCTTGMSGIGQTWSMPKVTTAIKGYTGPVVIVGGGYDACEDANQASPACSSPKGAGVYVLDASTGALIKSFSTTRSVAAEVALLAVETAGVVDHAYAVDTGGNIYRIDFGSQVSTWAINRVAYTEGAGRKFLFPPTLLPAPGNKVYLALGSGDREHPLPNQYPYSAVINRFYVYLDNLGSTTAINLDDANIMVDFTKDTTCVTAGILPTSTMRGWFMDLTQNGTGEQTVTSAAISGGMVTFSTNRPIPATQGTCTTALGKAYGYWVNLFNGSGAVGVPGACGGSRATLFVGGGLPPSPVIATVPVDGKVTPVIIGAALRSGGASGHFPAQKIAPTIIPKRRIVYWKSSGEN</sequence>
<feature type="domain" description="PilY1 beta-propeller" evidence="8">
    <location>
        <begin position="532"/>
        <end position="761"/>
    </location>
</feature>
<keyword evidence="6" id="KW-0281">Fimbrium</keyword>
<dbReference type="Proteomes" id="UP000189627">
    <property type="component" value="Chromosome 1"/>
</dbReference>